<feature type="domain" description="N-acetyltransferase" evidence="1">
    <location>
        <begin position="2"/>
        <end position="159"/>
    </location>
</feature>
<keyword evidence="2" id="KW-0689">Ribosomal protein</keyword>
<protein>
    <submittedName>
        <fullName evidence="2">Acetyltransferase, including N-acetylase of ribosomal protein</fullName>
    </submittedName>
</protein>
<keyword evidence="2" id="KW-0687">Ribonucleoprotein</keyword>
<dbReference type="InterPro" id="IPR052829">
    <property type="entry name" value="N-acetyltransferase_domain"/>
</dbReference>
<proteinExistence type="predicted"/>
<dbReference type="PANTHER" id="PTHR43259:SF1">
    <property type="entry name" value="N-ACETYLTRANSFERASE DOMAIN-CONTAINING PROTEIN"/>
    <property type="match status" value="1"/>
</dbReference>
<dbReference type="CDD" id="cd04301">
    <property type="entry name" value="NAT_SF"/>
    <property type="match status" value="1"/>
</dbReference>
<organism evidence="2 3">
    <name type="scientific">Gynuella sunshinyii YC6258</name>
    <dbReference type="NCBI Taxonomy" id="1445510"/>
    <lineage>
        <taxon>Bacteria</taxon>
        <taxon>Pseudomonadati</taxon>
        <taxon>Pseudomonadota</taxon>
        <taxon>Gammaproteobacteria</taxon>
        <taxon>Oceanospirillales</taxon>
        <taxon>Saccharospirillaceae</taxon>
        <taxon>Gynuella</taxon>
    </lineage>
</organism>
<reference evidence="2 3" key="1">
    <citation type="submission" date="2014-01" db="EMBL/GenBank/DDBJ databases">
        <title>Full genme sequencing of cellulolytic bacterium Gynuella sunshinyii YC6258T gen. nov., sp. nov.</title>
        <authorList>
            <person name="Khan H."/>
            <person name="Chung E.J."/>
            <person name="Chung Y.R."/>
        </authorList>
    </citation>
    <scope>NUCLEOTIDE SEQUENCE [LARGE SCALE GENOMIC DNA]</scope>
    <source>
        <strain evidence="2 3">YC6258</strain>
    </source>
</reference>
<dbReference type="RefSeq" id="WP_044619428.1">
    <property type="nucleotide sequence ID" value="NZ_CP007142.1"/>
</dbReference>
<dbReference type="Pfam" id="PF00583">
    <property type="entry name" value="Acetyltransf_1"/>
    <property type="match status" value="1"/>
</dbReference>
<dbReference type="SUPFAM" id="SSF55729">
    <property type="entry name" value="Acyl-CoA N-acyltransferases (Nat)"/>
    <property type="match status" value="1"/>
</dbReference>
<name>A0A0C5VWW3_9GAMM</name>
<dbReference type="Proteomes" id="UP000032266">
    <property type="component" value="Chromosome"/>
</dbReference>
<dbReference type="InterPro" id="IPR000182">
    <property type="entry name" value="GNAT_dom"/>
</dbReference>
<dbReference type="PROSITE" id="PS51186">
    <property type="entry name" value="GNAT"/>
    <property type="match status" value="1"/>
</dbReference>
<dbReference type="AlphaFoldDB" id="A0A0C5VWW3"/>
<keyword evidence="2" id="KW-0808">Transferase</keyword>
<keyword evidence="3" id="KW-1185">Reference proteome</keyword>
<evidence type="ECO:0000259" key="1">
    <source>
        <dbReference type="PROSITE" id="PS51186"/>
    </source>
</evidence>
<gene>
    <name evidence="2" type="ORF">YC6258_05745</name>
</gene>
<sequence>MVVLRAMRQEEYPAYCQYFIDDYSQEMIANYGHSKELAIELAKQDLARSFPNGLEGSDHTLLCIEAEVEGTLTLVGYLWHAVNRDDRSTFIYDFFIASEYRSRGFGRLAIAALEKQLQVSGIDQIKLRVAYHNQRALKLYQEVGFVITGFNMSKTISSS</sequence>
<evidence type="ECO:0000313" key="3">
    <source>
        <dbReference type="Proteomes" id="UP000032266"/>
    </source>
</evidence>
<dbReference type="KEGG" id="gsn:YC6258_05745"/>
<accession>A0A0C5VWW3</accession>
<dbReference type="HOGENOM" id="CLU_122305_1_0_6"/>
<dbReference type="GO" id="GO:0005840">
    <property type="term" value="C:ribosome"/>
    <property type="evidence" value="ECO:0007669"/>
    <property type="project" value="UniProtKB-KW"/>
</dbReference>
<dbReference type="OrthoDB" id="1858440at2"/>
<dbReference type="GO" id="GO:0016747">
    <property type="term" value="F:acyltransferase activity, transferring groups other than amino-acyl groups"/>
    <property type="evidence" value="ECO:0007669"/>
    <property type="project" value="InterPro"/>
</dbReference>
<dbReference type="EMBL" id="CP007142">
    <property type="protein sequence ID" value="AJQ97773.1"/>
    <property type="molecule type" value="Genomic_DNA"/>
</dbReference>
<dbReference type="PANTHER" id="PTHR43259">
    <property type="entry name" value="SPT10P"/>
    <property type="match status" value="1"/>
</dbReference>
<dbReference type="STRING" id="1445510.YC6258_05745"/>
<dbReference type="InterPro" id="IPR016181">
    <property type="entry name" value="Acyl_CoA_acyltransferase"/>
</dbReference>
<dbReference type="PATRIC" id="fig|1445510.3.peg.5701"/>
<evidence type="ECO:0000313" key="2">
    <source>
        <dbReference type="EMBL" id="AJQ97773.1"/>
    </source>
</evidence>
<dbReference type="Gene3D" id="3.40.630.30">
    <property type="match status" value="1"/>
</dbReference>